<dbReference type="SUPFAM" id="SSF48452">
    <property type="entry name" value="TPR-like"/>
    <property type="match status" value="1"/>
</dbReference>
<evidence type="ECO:0000313" key="1">
    <source>
        <dbReference type="EMBL" id="MDP9829156.1"/>
    </source>
</evidence>
<protein>
    <submittedName>
        <fullName evidence="1">Tetratricopeptide (TPR) repeat protein</fullName>
    </submittedName>
</protein>
<dbReference type="EMBL" id="JAUSQZ010000001">
    <property type="protein sequence ID" value="MDP9829156.1"/>
    <property type="molecule type" value="Genomic_DNA"/>
</dbReference>
<organism evidence="1 2">
    <name type="scientific">Kineosporia succinea</name>
    <dbReference type="NCBI Taxonomy" id="84632"/>
    <lineage>
        <taxon>Bacteria</taxon>
        <taxon>Bacillati</taxon>
        <taxon>Actinomycetota</taxon>
        <taxon>Actinomycetes</taxon>
        <taxon>Kineosporiales</taxon>
        <taxon>Kineosporiaceae</taxon>
        <taxon>Kineosporia</taxon>
    </lineage>
</organism>
<evidence type="ECO:0000313" key="2">
    <source>
        <dbReference type="Proteomes" id="UP001235712"/>
    </source>
</evidence>
<dbReference type="PANTHER" id="PTHR19959">
    <property type="entry name" value="KINESIN LIGHT CHAIN"/>
    <property type="match status" value="1"/>
</dbReference>
<keyword evidence="2" id="KW-1185">Reference proteome</keyword>
<dbReference type="InterPro" id="IPR011990">
    <property type="entry name" value="TPR-like_helical_dom_sf"/>
</dbReference>
<dbReference type="PANTHER" id="PTHR19959:SF119">
    <property type="entry name" value="FUNGAL LIPASE-LIKE DOMAIN-CONTAINING PROTEIN"/>
    <property type="match status" value="1"/>
</dbReference>
<accession>A0ABT9P9D3</accession>
<name>A0ABT9P9D3_9ACTN</name>
<dbReference type="Gene3D" id="1.25.40.10">
    <property type="entry name" value="Tetratricopeptide repeat domain"/>
    <property type="match status" value="2"/>
</dbReference>
<proteinExistence type="predicted"/>
<reference evidence="1 2" key="1">
    <citation type="submission" date="2023-07" db="EMBL/GenBank/DDBJ databases">
        <title>Sequencing the genomes of 1000 actinobacteria strains.</title>
        <authorList>
            <person name="Klenk H.-P."/>
        </authorList>
    </citation>
    <scope>NUCLEOTIDE SEQUENCE [LARGE SCALE GENOMIC DNA]</scope>
    <source>
        <strain evidence="1 2">DSM 44388</strain>
    </source>
</reference>
<dbReference type="Pfam" id="PF13424">
    <property type="entry name" value="TPR_12"/>
    <property type="match status" value="1"/>
</dbReference>
<sequence length="295" mass="31596">MGDSAEILQLDLRSSTLPRAVAVMMLDVWDATDERALSSRVLVEVHEPGLPADPRVVLRGNGVAFAMFLRQDGARVRSLAARAVALTEKSVGPDHPYTATQLGHLAVALTRVGEWSEAAGLLERALGVTVDAVGRDDLRVARHLNNLGLVRLRLHEEDAGAAMLERARSIAEQQNSGGPELAAVLSNLAKARLVTGDETGARHALARSTQLAERLDHVRRPEAAAYANNLSVLLSTHLGLPVAARPLAREALRLGESSGHGVIDTYLRNLAVVMRGLGDEETALDLEARAVRQIS</sequence>
<dbReference type="Proteomes" id="UP001235712">
    <property type="component" value="Unassembled WGS sequence"/>
</dbReference>
<comment type="caution">
    <text evidence="1">The sequence shown here is derived from an EMBL/GenBank/DDBJ whole genome shotgun (WGS) entry which is preliminary data.</text>
</comment>
<gene>
    <name evidence="1" type="ORF">J2S57_004905</name>
</gene>
<dbReference type="RefSeq" id="WP_307247082.1">
    <property type="nucleotide sequence ID" value="NZ_JAUSQZ010000001.1"/>
</dbReference>